<dbReference type="InterPro" id="IPR003607">
    <property type="entry name" value="HD/PDEase_dom"/>
</dbReference>
<feature type="domain" description="HD/PDEase" evidence="1">
    <location>
        <begin position="60"/>
        <end position="256"/>
    </location>
</feature>
<dbReference type="InterPro" id="IPR050135">
    <property type="entry name" value="dGTPase-like"/>
</dbReference>
<evidence type="ECO:0000313" key="3">
    <source>
        <dbReference type="Proteomes" id="UP000186058"/>
    </source>
</evidence>
<comment type="caution">
    <text evidence="2">The sequence shown here is derived from an EMBL/GenBank/DDBJ whole genome shotgun (WGS) entry which is preliminary data.</text>
</comment>
<keyword evidence="3" id="KW-1185">Reference proteome</keyword>
<organism evidence="2 3">
    <name type="scientific">Paenibacillus helianthi</name>
    <dbReference type="NCBI Taxonomy" id="1349432"/>
    <lineage>
        <taxon>Bacteria</taxon>
        <taxon>Bacillati</taxon>
        <taxon>Bacillota</taxon>
        <taxon>Bacilli</taxon>
        <taxon>Bacillales</taxon>
        <taxon>Paenibacillaceae</taxon>
        <taxon>Paenibacillus</taxon>
    </lineage>
</organism>
<dbReference type="InterPro" id="IPR006674">
    <property type="entry name" value="HD_domain"/>
</dbReference>
<dbReference type="SUPFAM" id="SSF109604">
    <property type="entry name" value="HD-domain/PDEase-like"/>
    <property type="match status" value="1"/>
</dbReference>
<dbReference type="EMBL" id="LVWI01000041">
    <property type="protein sequence ID" value="OKP86014.1"/>
    <property type="molecule type" value="Genomic_DNA"/>
</dbReference>
<dbReference type="CDD" id="cd00077">
    <property type="entry name" value="HDc"/>
    <property type="match status" value="1"/>
</dbReference>
<name>A0ABX3ER53_9BACL</name>
<sequence length="335" mass="37680">MSQIIYEYSAQITGGREIWEPVWGLRTRLTKIEDALLQSSPVRRLHFIHHNGCSYINTQHVATRLQHTIGVFSLIAYFCPESAELRIAALLHDIGHSPFSHVLEQIEGIDHHTRTRELLFSSEIGDILAGYNVDPVAILDLIEGNTASPLRNKENKVHLDHLDSWLRSAQMTGLVPLPGMLLGQITREGNHITMDVETAETVLQCILSEARFHCSVVNIGPNAILKHLVSILLEANIVSVESLLGMTDARVQSILLDARQTCEEAYRLFYHPHEIKVTRSASNLPANSHIIVRNKLYLSEPLITRRAASVQSLPSYPLMDEVSSLLGTYYVYWKP</sequence>
<dbReference type="RefSeq" id="WP_074107802.1">
    <property type="nucleotide sequence ID" value="NZ_LVWI01000041.1"/>
</dbReference>
<evidence type="ECO:0000313" key="2">
    <source>
        <dbReference type="EMBL" id="OKP86014.1"/>
    </source>
</evidence>
<dbReference type="Proteomes" id="UP000186058">
    <property type="component" value="Unassembled WGS sequence"/>
</dbReference>
<dbReference type="Pfam" id="PF01966">
    <property type="entry name" value="HD"/>
    <property type="match status" value="1"/>
</dbReference>
<reference evidence="2 3" key="1">
    <citation type="submission" date="2016-03" db="EMBL/GenBank/DDBJ databases">
        <authorList>
            <person name="Sant'Anna F.H."/>
            <person name="Ambrosini A."/>
            <person name="Souza R."/>
            <person name="Bach E."/>
            <person name="Fernandes G."/>
            <person name="Balsanelli E."/>
            <person name="Baura V.A."/>
            <person name="Souza E.M."/>
            <person name="Passaglia L."/>
        </authorList>
    </citation>
    <scope>NUCLEOTIDE SEQUENCE [LARGE SCALE GENOMIC DNA]</scope>
    <source>
        <strain evidence="2 3">P26E</strain>
    </source>
</reference>
<dbReference type="PANTHER" id="PTHR11373:SF4">
    <property type="entry name" value="DEOXYNUCLEOSIDE TRIPHOSPHATE TRIPHOSPHOHYDROLASE SAMHD1"/>
    <property type="match status" value="1"/>
</dbReference>
<dbReference type="Gene3D" id="1.10.3210.10">
    <property type="entry name" value="Hypothetical protein af1432"/>
    <property type="match status" value="1"/>
</dbReference>
<gene>
    <name evidence="2" type="ORF">A3844_14775</name>
</gene>
<dbReference type="PANTHER" id="PTHR11373">
    <property type="entry name" value="DEOXYNUCLEOSIDE TRIPHOSPHATE TRIPHOSPHOHYDROLASE"/>
    <property type="match status" value="1"/>
</dbReference>
<accession>A0ABX3ER53</accession>
<dbReference type="SMART" id="SM00471">
    <property type="entry name" value="HDc"/>
    <property type="match status" value="1"/>
</dbReference>
<evidence type="ECO:0000259" key="1">
    <source>
        <dbReference type="SMART" id="SM00471"/>
    </source>
</evidence>
<protein>
    <recommendedName>
        <fullName evidence="1">HD/PDEase domain-containing protein</fullName>
    </recommendedName>
</protein>
<proteinExistence type="predicted"/>